<dbReference type="Gene3D" id="3.40.30.10">
    <property type="entry name" value="Glutaredoxin"/>
    <property type="match status" value="1"/>
</dbReference>
<keyword evidence="1" id="KW-0812">Transmembrane</keyword>
<dbReference type="PANTHER" id="PTHR34573">
    <property type="entry name" value="VKC DOMAIN-CONTAINING PROTEIN"/>
    <property type="match status" value="1"/>
</dbReference>
<proteinExistence type="predicted"/>
<dbReference type="SUPFAM" id="SSF52833">
    <property type="entry name" value="Thioredoxin-like"/>
    <property type="match status" value="1"/>
</dbReference>
<feature type="domain" description="Thioredoxin" evidence="2">
    <location>
        <begin position="50"/>
        <end position="127"/>
    </location>
</feature>
<dbReference type="EMBL" id="LBOG01000006">
    <property type="protein sequence ID" value="KKP29951.1"/>
    <property type="molecule type" value="Genomic_DNA"/>
</dbReference>
<evidence type="ECO:0000313" key="3">
    <source>
        <dbReference type="EMBL" id="KKP29951.1"/>
    </source>
</evidence>
<comment type="caution">
    <text evidence="3">The sequence shown here is derived from an EMBL/GenBank/DDBJ whole genome shotgun (WGS) entry which is preliminary data.</text>
</comment>
<dbReference type="AlphaFoldDB" id="A0A0F9YU11"/>
<organism evidence="3 4">
    <name type="scientific">Candidatus Nomurabacteria bacterium GW2011_GWF1_31_48</name>
    <dbReference type="NCBI Taxonomy" id="1618767"/>
    <lineage>
        <taxon>Bacteria</taxon>
        <taxon>Candidatus Nomuraibacteriota</taxon>
    </lineage>
</organism>
<sequence>MTSWVSLWIVVKNKNMNQKSIFFLIIGLLVLGTVATVLLKKGDSPVSTKYDSFAQCLAEKNLTMYGAVWCSHCNAEKQRFEDSFKYVPYVECTETPDLCIEKGIEGYPTWIDGNGTKYVGEQGLEKLSEISSCILPTE</sequence>
<dbReference type="Proteomes" id="UP000034934">
    <property type="component" value="Unassembled WGS sequence"/>
</dbReference>
<protein>
    <submittedName>
        <fullName evidence="3">VKORC1/thioredoxin domain protein</fullName>
    </submittedName>
</protein>
<dbReference type="PANTHER" id="PTHR34573:SF1">
    <property type="entry name" value="VITAMIN K EPOXIDE REDUCTASE DOMAIN-CONTAINING PROTEIN"/>
    <property type="match status" value="1"/>
</dbReference>
<evidence type="ECO:0000259" key="2">
    <source>
        <dbReference type="Pfam" id="PF00085"/>
    </source>
</evidence>
<keyword evidence="1" id="KW-0472">Membrane</keyword>
<name>A0A0F9YU11_9BACT</name>
<dbReference type="InterPro" id="IPR013766">
    <property type="entry name" value="Thioredoxin_domain"/>
</dbReference>
<dbReference type="Pfam" id="PF00085">
    <property type="entry name" value="Thioredoxin"/>
    <property type="match status" value="1"/>
</dbReference>
<evidence type="ECO:0000256" key="1">
    <source>
        <dbReference type="SAM" id="Phobius"/>
    </source>
</evidence>
<reference evidence="3 4" key="1">
    <citation type="journal article" date="2015" name="Nature">
        <title>rRNA introns, odd ribosomes, and small enigmatic genomes across a large radiation of phyla.</title>
        <authorList>
            <person name="Brown C.T."/>
            <person name="Hug L.A."/>
            <person name="Thomas B.C."/>
            <person name="Sharon I."/>
            <person name="Castelle C.J."/>
            <person name="Singh A."/>
            <person name="Wilkins M.J."/>
            <person name="Williams K.H."/>
            <person name="Banfield J.F."/>
        </authorList>
    </citation>
    <scope>NUCLEOTIDE SEQUENCE [LARGE SCALE GENOMIC DNA]</scope>
</reference>
<gene>
    <name evidence="3" type="ORF">UR19_C0006G0014</name>
</gene>
<evidence type="ECO:0000313" key="4">
    <source>
        <dbReference type="Proteomes" id="UP000034934"/>
    </source>
</evidence>
<keyword evidence="1" id="KW-1133">Transmembrane helix</keyword>
<accession>A0A0F9YU11</accession>
<feature type="transmembrane region" description="Helical" evidence="1">
    <location>
        <begin position="20"/>
        <end position="39"/>
    </location>
</feature>
<dbReference type="InterPro" id="IPR036249">
    <property type="entry name" value="Thioredoxin-like_sf"/>
</dbReference>